<proteinExistence type="predicted"/>
<sequence>MGYLGNSSVDYLGAAAPLSQRAFYQPRLHHPVLSSSWVPCSRPNSPKHPEPAENATFLLESLSEELRHNIKGIDSIDFTIPFTRNRENVCEAAKGTHFRTHLGDSGKDEVVAGFITGKACHVLDMTSSLHRHSGASFQFSPSYGFTTGVVNTASKINPTKDLHQGRCRSISFVPQELKSLVRTSRGPFIQGVLSLSSHRTGASLQSSSSVAFKGFLLICEAVVSVCIIPFGDTPLLLVVFCT</sequence>
<evidence type="ECO:0000313" key="2">
    <source>
        <dbReference type="Proteomes" id="UP001057279"/>
    </source>
</evidence>
<comment type="caution">
    <text evidence="1">The sequence shown here is derived from an EMBL/GenBank/DDBJ whole genome shotgun (WGS) entry which is preliminary data.</text>
</comment>
<organism evidence="1 2">
    <name type="scientific">Ovis ammon polii x Ovis aries</name>
    <dbReference type="NCBI Taxonomy" id="2918886"/>
    <lineage>
        <taxon>Eukaryota</taxon>
        <taxon>Metazoa</taxon>
        <taxon>Chordata</taxon>
        <taxon>Craniata</taxon>
        <taxon>Vertebrata</taxon>
        <taxon>Euteleostomi</taxon>
        <taxon>Mammalia</taxon>
        <taxon>Eutheria</taxon>
        <taxon>Laurasiatheria</taxon>
        <taxon>Artiodactyla</taxon>
        <taxon>Ruminantia</taxon>
        <taxon>Pecora</taxon>
        <taxon>Bovidae</taxon>
        <taxon>Caprinae</taxon>
        <taxon>Ovis</taxon>
    </lineage>
</organism>
<keyword evidence="2" id="KW-1185">Reference proteome</keyword>
<dbReference type="Proteomes" id="UP001057279">
    <property type="component" value="Linkage Group LG16"/>
</dbReference>
<accession>A0ACB9UKH5</accession>
<dbReference type="EMBL" id="CM043041">
    <property type="protein sequence ID" value="KAI4571999.1"/>
    <property type="molecule type" value="Genomic_DNA"/>
</dbReference>
<evidence type="ECO:0000313" key="1">
    <source>
        <dbReference type="EMBL" id="KAI4571999.1"/>
    </source>
</evidence>
<protein>
    <submittedName>
        <fullName evidence="1">Uncharacterized protein</fullName>
    </submittedName>
</protein>
<gene>
    <name evidence="1" type="ORF">MJG53_014105</name>
</gene>
<name>A0ACB9UKH5_9CETA</name>
<reference evidence="1" key="1">
    <citation type="submission" date="2022-03" db="EMBL/GenBank/DDBJ databases">
        <title>Genomic analyses of argali, domestic sheep and their hybrids provide insights into chromosomal evolution, heterosis and genetic basis of agronomic traits.</title>
        <authorList>
            <person name="Li M."/>
        </authorList>
    </citation>
    <scope>NUCLEOTIDE SEQUENCE</scope>
    <source>
        <strain evidence="1">F1 hybrid</strain>
    </source>
</reference>